<dbReference type="InterPro" id="IPR027417">
    <property type="entry name" value="P-loop_NTPase"/>
</dbReference>
<comment type="caution">
    <text evidence="5">The sequence shown here is derived from an EMBL/GenBank/DDBJ whole genome shotgun (WGS) entry which is preliminary data.</text>
</comment>
<gene>
    <name evidence="5" type="ORF">APTSU1_000602200</name>
</gene>
<dbReference type="PANTHER" id="PTHR10903:SF191">
    <property type="entry name" value="GTPASE IMAP FAMILY MEMBER 9"/>
    <property type="match status" value="1"/>
</dbReference>
<protein>
    <submittedName>
        <fullName evidence="5">GTPase IMAP family member 9</fullName>
    </submittedName>
</protein>
<dbReference type="Gene3D" id="3.40.50.300">
    <property type="entry name" value="P-loop containing nucleotide triphosphate hydrolases"/>
    <property type="match status" value="1"/>
</dbReference>
<dbReference type="SUPFAM" id="SSF52540">
    <property type="entry name" value="P-loop containing nucleoside triphosphate hydrolases"/>
    <property type="match status" value="1"/>
</dbReference>
<dbReference type="PANTHER" id="PTHR10903">
    <property type="entry name" value="GTPASE, IMAP FAMILY MEMBER-RELATED"/>
    <property type="match status" value="1"/>
</dbReference>
<proteinExistence type="inferred from homology"/>
<keyword evidence="3" id="KW-0342">GTP-binding</keyword>
<dbReference type="EMBL" id="BAAFST010000006">
    <property type="protein sequence ID" value="GAB1290792.1"/>
    <property type="molecule type" value="Genomic_DNA"/>
</dbReference>
<evidence type="ECO:0000259" key="4">
    <source>
        <dbReference type="PROSITE" id="PS51720"/>
    </source>
</evidence>
<keyword evidence="6" id="KW-1185">Reference proteome</keyword>
<dbReference type="PROSITE" id="PS51720">
    <property type="entry name" value="G_AIG1"/>
    <property type="match status" value="1"/>
</dbReference>
<evidence type="ECO:0000256" key="1">
    <source>
        <dbReference type="ARBA" id="ARBA00008535"/>
    </source>
</evidence>
<dbReference type="Proteomes" id="UP001623349">
    <property type="component" value="Unassembled WGS sequence"/>
</dbReference>
<keyword evidence="2" id="KW-0547">Nucleotide-binding</keyword>
<comment type="similarity">
    <text evidence="1">Belongs to the TRAFAC class TrmE-Era-EngA-EngB-Septin-like GTPase superfamily. AIG1/Toc34/Toc159-like paraseptin GTPase family. IAN subfamily.</text>
</comment>
<dbReference type="Pfam" id="PF04548">
    <property type="entry name" value="AIG1"/>
    <property type="match status" value="1"/>
</dbReference>
<evidence type="ECO:0000313" key="5">
    <source>
        <dbReference type="EMBL" id="GAB1290792.1"/>
    </source>
</evidence>
<evidence type="ECO:0000256" key="3">
    <source>
        <dbReference type="ARBA" id="ARBA00023134"/>
    </source>
</evidence>
<sequence>MTSESAYVNMAGREAPELRIILVGKTGNGKSATANTILGRGEFESKISAHAVTKTCQRAFREWNGKNLLVVDTPGLFDTNETMKTTCSEISRCVLYSCPGPHAIILVLRLDRYTEEEQNTVTLIKGLFGEAALKYMIVLFTRKEELEDQSLDNFLGEAGEKLNNIVSQCGGRYLAINNKAVGAEQENQVQQLIEMIEKMVARNGGSYFSDKIYEDIDNRLKQCLEDLKETYTQQFASEIRRIEREYANKSEKEKEARVFAARRNYDEKMRNVKEEAEENIFMYIFRKIREILLKLWNM</sequence>
<name>A0ABQ0EUR5_APOSI</name>
<dbReference type="InterPro" id="IPR006703">
    <property type="entry name" value="G_AIG1"/>
</dbReference>
<evidence type="ECO:0000256" key="2">
    <source>
        <dbReference type="ARBA" id="ARBA00022741"/>
    </source>
</evidence>
<evidence type="ECO:0000313" key="6">
    <source>
        <dbReference type="Proteomes" id="UP001623349"/>
    </source>
</evidence>
<organism evidence="5 6">
    <name type="scientific">Apodemus speciosus</name>
    <name type="common">Large Japanese field mouse</name>
    <dbReference type="NCBI Taxonomy" id="105296"/>
    <lineage>
        <taxon>Eukaryota</taxon>
        <taxon>Metazoa</taxon>
        <taxon>Chordata</taxon>
        <taxon>Craniata</taxon>
        <taxon>Vertebrata</taxon>
        <taxon>Euteleostomi</taxon>
        <taxon>Mammalia</taxon>
        <taxon>Eutheria</taxon>
        <taxon>Euarchontoglires</taxon>
        <taxon>Glires</taxon>
        <taxon>Rodentia</taxon>
        <taxon>Myomorpha</taxon>
        <taxon>Muroidea</taxon>
        <taxon>Muridae</taxon>
        <taxon>Murinae</taxon>
        <taxon>Apodemus</taxon>
    </lineage>
</organism>
<accession>A0ABQ0EUR5</accession>
<dbReference type="InterPro" id="IPR045058">
    <property type="entry name" value="GIMA/IAN/Toc"/>
</dbReference>
<dbReference type="CDD" id="cd01852">
    <property type="entry name" value="AIG1"/>
    <property type="match status" value="1"/>
</dbReference>
<reference evidence="5 6" key="1">
    <citation type="submission" date="2024-08" db="EMBL/GenBank/DDBJ databases">
        <title>The draft genome of Apodemus speciosus.</title>
        <authorList>
            <person name="Nabeshima K."/>
            <person name="Suzuki S."/>
            <person name="Onuma M."/>
        </authorList>
    </citation>
    <scope>NUCLEOTIDE SEQUENCE [LARGE SCALE GENOMIC DNA]</scope>
    <source>
        <strain evidence="5">IB14-021</strain>
    </source>
</reference>
<feature type="domain" description="AIG1-type G" evidence="4">
    <location>
        <begin position="15"/>
        <end position="217"/>
    </location>
</feature>